<evidence type="ECO:0000313" key="2">
    <source>
        <dbReference type="Proteomes" id="UP001060085"/>
    </source>
</evidence>
<reference evidence="2" key="1">
    <citation type="journal article" date="2023" name="Nat. Plants">
        <title>Single-cell RNA sequencing provides a high-resolution roadmap for understanding the multicellular compartmentation of specialized metabolism.</title>
        <authorList>
            <person name="Sun S."/>
            <person name="Shen X."/>
            <person name="Li Y."/>
            <person name="Li Y."/>
            <person name="Wang S."/>
            <person name="Li R."/>
            <person name="Zhang H."/>
            <person name="Shen G."/>
            <person name="Guo B."/>
            <person name="Wei J."/>
            <person name="Xu J."/>
            <person name="St-Pierre B."/>
            <person name="Chen S."/>
            <person name="Sun C."/>
        </authorList>
    </citation>
    <scope>NUCLEOTIDE SEQUENCE [LARGE SCALE GENOMIC DNA]</scope>
</reference>
<sequence>MAPYSGQMGYCFLLSFVFFGLELVCDCEGIIGYSKPINCAYLECPEYEVLHSESRFEIRAYKAANWMSFPVQGSKSFKDASTKGFLMLFDYINGKNSEGRNISITAPIIVDIGTSTGTSLYIVYFYLPKQYQANPPIPIPSSIQSVSLPPKKFAAVRRFGGFSNDKNIPKQAYILKGYLKGTPWESASEVQVYSQASYNAPYERTNRVNEILIWFD</sequence>
<dbReference type="Proteomes" id="UP001060085">
    <property type="component" value="Linkage Group LG03"/>
</dbReference>
<name>A0ACC0BE89_CATRO</name>
<organism evidence="1 2">
    <name type="scientific">Catharanthus roseus</name>
    <name type="common">Madagascar periwinkle</name>
    <name type="synonym">Vinca rosea</name>
    <dbReference type="NCBI Taxonomy" id="4058"/>
    <lineage>
        <taxon>Eukaryota</taxon>
        <taxon>Viridiplantae</taxon>
        <taxon>Streptophyta</taxon>
        <taxon>Embryophyta</taxon>
        <taxon>Tracheophyta</taxon>
        <taxon>Spermatophyta</taxon>
        <taxon>Magnoliopsida</taxon>
        <taxon>eudicotyledons</taxon>
        <taxon>Gunneridae</taxon>
        <taxon>Pentapetalae</taxon>
        <taxon>asterids</taxon>
        <taxon>lamiids</taxon>
        <taxon>Gentianales</taxon>
        <taxon>Apocynaceae</taxon>
        <taxon>Rauvolfioideae</taxon>
        <taxon>Vinceae</taxon>
        <taxon>Catharanthinae</taxon>
        <taxon>Catharanthus</taxon>
    </lineage>
</organism>
<proteinExistence type="predicted"/>
<dbReference type="EMBL" id="CM044703">
    <property type="protein sequence ID" value="KAI5670984.1"/>
    <property type="molecule type" value="Genomic_DNA"/>
</dbReference>
<accession>A0ACC0BE89</accession>
<gene>
    <name evidence="1" type="ORF">M9H77_11348</name>
</gene>
<evidence type="ECO:0000313" key="1">
    <source>
        <dbReference type="EMBL" id="KAI5670984.1"/>
    </source>
</evidence>
<protein>
    <submittedName>
        <fullName evidence="1">Uncharacterized protein</fullName>
    </submittedName>
</protein>
<keyword evidence="2" id="KW-1185">Reference proteome</keyword>
<comment type="caution">
    <text evidence="1">The sequence shown here is derived from an EMBL/GenBank/DDBJ whole genome shotgun (WGS) entry which is preliminary data.</text>
</comment>